<dbReference type="RefSeq" id="WP_152942575.1">
    <property type="nucleotide sequence ID" value="NZ_CP045482.1"/>
</dbReference>
<evidence type="ECO:0000313" key="1">
    <source>
        <dbReference type="EMBL" id="MQL56148.1"/>
    </source>
</evidence>
<dbReference type="GeneID" id="42778940"/>
<dbReference type="Proteomes" id="UP000474054">
    <property type="component" value="Unassembled WGS sequence"/>
</dbReference>
<reference evidence="2 3" key="2">
    <citation type="submission" date="2019-10" db="EMBL/GenBank/DDBJ databases">
        <title>Genome Sequences from Six Type Strain Members of the Archaeal Family Sulfolobaceae: Acidianus ambivalens, Acidianus infernus, Metallosphaera prunae, Stygiolobus azoricus, Sulfolobus metallicus, and Sulfurisphaera ohwakuensis.</title>
        <authorList>
            <person name="Counts J.A."/>
            <person name="Kelly R.M."/>
        </authorList>
    </citation>
    <scope>NUCLEOTIDE SEQUENCE [LARGE SCALE GENOMIC DNA]</scope>
    <source>
        <strain evidence="2 3">LEI 10</strain>
    </source>
</reference>
<evidence type="ECO:0000313" key="4">
    <source>
        <dbReference type="Proteomes" id="UP000474054"/>
    </source>
</evidence>
<gene>
    <name evidence="2" type="ORF">D1866_04345</name>
    <name evidence="1" type="ORF">GFB69_10480</name>
</gene>
<proteinExistence type="predicted"/>
<sequence length="62" mass="6805">MPIGVGETSICKINITEILYYTHGQWCIAKLSIVPISYSPHSITFCLNTISDLAIVTSYGNL</sequence>
<name>A0A650CU05_ACIAM</name>
<dbReference type="Proteomes" id="UP000426328">
    <property type="component" value="Chromosome"/>
</dbReference>
<accession>A0A650CU05</accession>
<evidence type="ECO:0000313" key="2">
    <source>
        <dbReference type="EMBL" id="QGR21309.1"/>
    </source>
</evidence>
<evidence type="ECO:0000313" key="3">
    <source>
        <dbReference type="Proteomes" id="UP000426328"/>
    </source>
</evidence>
<dbReference type="KEGG" id="aamb:D1866_04345"/>
<organism evidence="2 3">
    <name type="scientific">Acidianus ambivalens</name>
    <name type="common">Desulfurolobus ambivalens</name>
    <dbReference type="NCBI Taxonomy" id="2283"/>
    <lineage>
        <taxon>Archaea</taxon>
        <taxon>Thermoproteota</taxon>
        <taxon>Thermoprotei</taxon>
        <taxon>Sulfolobales</taxon>
        <taxon>Sulfolobaceae</taxon>
        <taxon>Acidianus</taxon>
    </lineage>
</organism>
<dbReference type="AlphaFoldDB" id="A0A650CU05"/>
<protein>
    <submittedName>
        <fullName evidence="2">Uncharacterized protein</fullName>
    </submittedName>
</protein>
<dbReference type="EMBL" id="CP045482">
    <property type="protein sequence ID" value="QGR21309.1"/>
    <property type="molecule type" value="Genomic_DNA"/>
</dbReference>
<dbReference type="EMBL" id="WHYS01000002">
    <property type="protein sequence ID" value="MQL56148.1"/>
    <property type="molecule type" value="Genomic_DNA"/>
</dbReference>
<keyword evidence="3" id="KW-1185">Reference proteome</keyword>
<reference evidence="1 4" key="1">
    <citation type="submission" date="2019-10" db="EMBL/GenBank/DDBJ databases">
        <title>Comparative genomics of sulfur disproportionating microorganisms.</title>
        <authorList>
            <person name="Ward L.M."/>
            <person name="Bertran E."/>
            <person name="Johnston D."/>
        </authorList>
    </citation>
    <scope>NUCLEOTIDE SEQUENCE [LARGE SCALE GENOMIC DNA]</scope>
    <source>
        <strain evidence="1 4">DSM 3772</strain>
    </source>
</reference>